<accession>A0A517M4Y6</accession>
<keyword evidence="2" id="KW-0472">Membrane</keyword>
<gene>
    <name evidence="3" type="ORF">EC9_41450</name>
</gene>
<keyword evidence="2" id="KW-1133">Transmembrane helix</keyword>
<sequence>MVERTAASLADESQSNLESAAFGGTEHSMNRDLTRSILSLALASILLATATILISLAIDRTVGLRPGWPAVAEEPTAPRQRPLPPAGSYDETIDQAPVDANLRQLWNSLNQQEEGTPLKFPIEVERAMSVEPGQGA</sequence>
<keyword evidence="2" id="KW-0812">Transmembrane</keyword>
<evidence type="ECO:0000256" key="2">
    <source>
        <dbReference type="SAM" id="Phobius"/>
    </source>
</evidence>
<keyword evidence="4" id="KW-1185">Reference proteome</keyword>
<dbReference type="KEGG" id="ruv:EC9_41450"/>
<evidence type="ECO:0000256" key="1">
    <source>
        <dbReference type="SAM" id="MobiDB-lite"/>
    </source>
</evidence>
<organism evidence="3 4">
    <name type="scientific">Rosistilla ulvae</name>
    <dbReference type="NCBI Taxonomy" id="1930277"/>
    <lineage>
        <taxon>Bacteria</taxon>
        <taxon>Pseudomonadati</taxon>
        <taxon>Planctomycetota</taxon>
        <taxon>Planctomycetia</taxon>
        <taxon>Pirellulales</taxon>
        <taxon>Pirellulaceae</taxon>
        <taxon>Rosistilla</taxon>
    </lineage>
</organism>
<dbReference type="EMBL" id="CP036261">
    <property type="protein sequence ID" value="QDS89943.1"/>
    <property type="molecule type" value="Genomic_DNA"/>
</dbReference>
<feature type="transmembrane region" description="Helical" evidence="2">
    <location>
        <begin position="37"/>
        <end position="58"/>
    </location>
</feature>
<protein>
    <submittedName>
        <fullName evidence="3">Uncharacterized protein</fullName>
    </submittedName>
</protein>
<reference evidence="3 4" key="1">
    <citation type="submission" date="2019-02" db="EMBL/GenBank/DDBJ databases">
        <title>Deep-cultivation of Planctomycetes and their phenomic and genomic characterization uncovers novel biology.</title>
        <authorList>
            <person name="Wiegand S."/>
            <person name="Jogler M."/>
            <person name="Boedeker C."/>
            <person name="Pinto D."/>
            <person name="Vollmers J."/>
            <person name="Rivas-Marin E."/>
            <person name="Kohn T."/>
            <person name="Peeters S.H."/>
            <person name="Heuer A."/>
            <person name="Rast P."/>
            <person name="Oberbeckmann S."/>
            <person name="Bunk B."/>
            <person name="Jeske O."/>
            <person name="Meyerdierks A."/>
            <person name="Storesund J.E."/>
            <person name="Kallscheuer N."/>
            <person name="Luecker S."/>
            <person name="Lage O.M."/>
            <person name="Pohl T."/>
            <person name="Merkel B.J."/>
            <person name="Hornburger P."/>
            <person name="Mueller R.-W."/>
            <person name="Bruemmer F."/>
            <person name="Labrenz M."/>
            <person name="Spormann A.M."/>
            <person name="Op den Camp H."/>
            <person name="Overmann J."/>
            <person name="Amann R."/>
            <person name="Jetten M.S.M."/>
            <person name="Mascher T."/>
            <person name="Medema M.H."/>
            <person name="Devos D.P."/>
            <person name="Kaster A.-K."/>
            <person name="Ovreas L."/>
            <person name="Rohde M."/>
            <person name="Galperin M.Y."/>
            <person name="Jogler C."/>
        </authorList>
    </citation>
    <scope>NUCLEOTIDE SEQUENCE [LARGE SCALE GENOMIC DNA]</scope>
    <source>
        <strain evidence="3 4">EC9</strain>
    </source>
</reference>
<evidence type="ECO:0000313" key="4">
    <source>
        <dbReference type="Proteomes" id="UP000319557"/>
    </source>
</evidence>
<evidence type="ECO:0000313" key="3">
    <source>
        <dbReference type="EMBL" id="QDS89943.1"/>
    </source>
</evidence>
<proteinExistence type="predicted"/>
<feature type="region of interest" description="Disordered" evidence="1">
    <location>
        <begin position="71"/>
        <end position="92"/>
    </location>
</feature>
<dbReference type="Proteomes" id="UP000319557">
    <property type="component" value="Chromosome"/>
</dbReference>
<name>A0A517M4Y6_9BACT</name>
<dbReference type="AlphaFoldDB" id="A0A517M4Y6"/>